<evidence type="ECO:0000259" key="3">
    <source>
        <dbReference type="PROSITE" id="PS51212"/>
    </source>
</evidence>
<evidence type="ECO:0000313" key="4">
    <source>
        <dbReference type="EMBL" id="KAK4446448.1"/>
    </source>
</evidence>
<dbReference type="InterPro" id="IPR051589">
    <property type="entry name" value="Sialate-O-sulfotransferase"/>
</dbReference>
<feature type="signal peptide" evidence="2">
    <location>
        <begin position="1"/>
        <end position="22"/>
    </location>
</feature>
<organism evidence="4 5">
    <name type="scientific">Podospora aff. communis PSN243</name>
    <dbReference type="NCBI Taxonomy" id="3040156"/>
    <lineage>
        <taxon>Eukaryota</taxon>
        <taxon>Fungi</taxon>
        <taxon>Dikarya</taxon>
        <taxon>Ascomycota</taxon>
        <taxon>Pezizomycotina</taxon>
        <taxon>Sordariomycetes</taxon>
        <taxon>Sordariomycetidae</taxon>
        <taxon>Sordariales</taxon>
        <taxon>Podosporaceae</taxon>
        <taxon>Podospora</taxon>
    </lineage>
</organism>
<dbReference type="PANTHER" id="PTHR45964">
    <property type="entry name" value="WSCD FAMILY MEMBER CG9164"/>
    <property type="match status" value="1"/>
</dbReference>
<dbReference type="Proteomes" id="UP001321760">
    <property type="component" value="Unassembled WGS sequence"/>
</dbReference>
<reference evidence="4" key="1">
    <citation type="journal article" date="2023" name="Mol. Phylogenet. Evol.">
        <title>Genome-scale phylogeny and comparative genomics of the fungal order Sordariales.</title>
        <authorList>
            <person name="Hensen N."/>
            <person name="Bonometti L."/>
            <person name="Westerberg I."/>
            <person name="Brannstrom I.O."/>
            <person name="Guillou S."/>
            <person name="Cros-Aarteil S."/>
            <person name="Calhoun S."/>
            <person name="Haridas S."/>
            <person name="Kuo A."/>
            <person name="Mondo S."/>
            <person name="Pangilinan J."/>
            <person name="Riley R."/>
            <person name="LaButti K."/>
            <person name="Andreopoulos B."/>
            <person name="Lipzen A."/>
            <person name="Chen C."/>
            <person name="Yan M."/>
            <person name="Daum C."/>
            <person name="Ng V."/>
            <person name="Clum A."/>
            <person name="Steindorff A."/>
            <person name="Ohm R.A."/>
            <person name="Martin F."/>
            <person name="Silar P."/>
            <person name="Natvig D.O."/>
            <person name="Lalanne C."/>
            <person name="Gautier V."/>
            <person name="Ament-Velasquez S.L."/>
            <person name="Kruys A."/>
            <person name="Hutchinson M.I."/>
            <person name="Powell A.J."/>
            <person name="Barry K."/>
            <person name="Miller A.N."/>
            <person name="Grigoriev I.V."/>
            <person name="Debuchy R."/>
            <person name="Gladieux P."/>
            <person name="Hiltunen Thoren M."/>
            <person name="Johannesson H."/>
        </authorList>
    </citation>
    <scope>NUCLEOTIDE SEQUENCE</scope>
    <source>
        <strain evidence="4">PSN243</strain>
    </source>
</reference>
<dbReference type="AlphaFoldDB" id="A0AAV9GEB7"/>
<keyword evidence="1" id="KW-0677">Repeat</keyword>
<accession>A0AAV9GEB7</accession>
<dbReference type="SMART" id="SM00321">
    <property type="entry name" value="WSC"/>
    <property type="match status" value="2"/>
</dbReference>
<proteinExistence type="predicted"/>
<feature type="chain" id="PRO_5043384412" evidence="2">
    <location>
        <begin position="23"/>
        <end position="252"/>
    </location>
</feature>
<evidence type="ECO:0000256" key="2">
    <source>
        <dbReference type="SAM" id="SignalP"/>
    </source>
</evidence>
<dbReference type="PROSITE" id="PS51212">
    <property type="entry name" value="WSC"/>
    <property type="match status" value="2"/>
</dbReference>
<comment type="caution">
    <text evidence="4">The sequence shown here is derived from an EMBL/GenBank/DDBJ whole genome shotgun (WGS) entry which is preliminary data.</text>
</comment>
<protein>
    <submittedName>
        <fullName evidence="4">WSC domain-containing protein</fullName>
    </submittedName>
</protein>
<evidence type="ECO:0000313" key="5">
    <source>
        <dbReference type="Proteomes" id="UP001321760"/>
    </source>
</evidence>
<gene>
    <name evidence="4" type="ORF">QBC34DRAFT_305070</name>
</gene>
<feature type="domain" description="WSC" evidence="3">
    <location>
        <begin position="161"/>
        <end position="250"/>
    </location>
</feature>
<reference evidence="4" key="2">
    <citation type="submission" date="2023-05" db="EMBL/GenBank/DDBJ databases">
        <authorList>
            <consortium name="Lawrence Berkeley National Laboratory"/>
            <person name="Steindorff A."/>
            <person name="Hensen N."/>
            <person name="Bonometti L."/>
            <person name="Westerberg I."/>
            <person name="Brannstrom I.O."/>
            <person name="Guillou S."/>
            <person name="Cros-Aarteil S."/>
            <person name="Calhoun S."/>
            <person name="Haridas S."/>
            <person name="Kuo A."/>
            <person name="Mondo S."/>
            <person name="Pangilinan J."/>
            <person name="Riley R."/>
            <person name="Labutti K."/>
            <person name="Andreopoulos B."/>
            <person name="Lipzen A."/>
            <person name="Chen C."/>
            <person name="Yanf M."/>
            <person name="Daum C."/>
            <person name="Ng V."/>
            <person name="Clum A."/>
            <person name="Ohm R."/>
            <person name="Martin F."/>
            <person name="Silar P."/>
            <person name="Natvig D."/>
            <person name="Lalanne C."/>
            <person name="Gautier V."/>
            <person name="Ament-Velasquez S.L."/>
            <person name="Kruys A."/>
            <person name="Hutchinson M.I."/>
            <person name="Powell A.J."/>
            <person name="Barry K."/>
            <person name="Miller A.N."/>
            <person name="Grigoriev I.V."/>
            <person name="Debuchy R."/>
            <person name="Gladieux P."/>
            <person name="Thoren M.H."/>
            <person name="Johannesson H."/>
        </authorList>
    </citation>
    <scope>NUCLEOTIDE SEQUENCE</scope>
    <source>
        <strain evidence="4">PSN243</strain>
    </source>
</reference>
<evidence type="ECO:0000256" key="1">
    <source>
        <dbReference type="ARBA" id="ARBA00022737"/>
    </source>
</evidence>
<dbReference type="Pfam" id="PF01822">
    <property type="entry name" value="WSC"/>
    <property type="match status" value="2"/>
</dbReference>
<keyword evidence="5" id="KW-1185">Reference proteome</keyword>
<feature type="domain" description="WSC" evidence="3">
    <location>
        <begin position="57"/>
        <end position="148"/>
    </location>
</feature>
<dbReference type="EMBL" id="MU865957">
    <property type="protein sequence ID" value="KAK4446448.1"/>
    <property type="molecule type" value="Genomic_DNA"/>
</dbReference>
<keyword evidence="2" id="KW-0732">Signal</keyword>
<dbReference type="InterPro" id="IPR002889">
    <property type="entry name" value="WSC_carb-bd"/>
</dbReference>
<name>A0AAV9GEB7_9PEZI</name>
<sequence length="252" mass="27755">MAPTRTSIWAASLLILSTTISALPSDATVPSLHHNNLDPRGNYPSNLQPPQGHYDGRYRYQGCYTDSRAVKSLTGKVTRDPHMTLEKCAYECKEYPFFGTEYGTQCFCGTELERSARRRPQSECVQRCGGNPYQICGDADRLSVYANGDSTRADNLEYVGGFKFAGCWSDSVATRSLQGNMRTDGKMTVELCARVCQGSKYMGLEYGSQCFCGNHLGGHAVHKDECGYLCVGNKREICGGSARLSLYSVSQH</sequence>
<dbReference type="PANTHER" id="PTHR45964:SF5">
    <property type="entry name" value="WSCD FAMILY MEMBER CG9164"/>
    <property type="match status" value="1"/>
</dbReference>